<name>A0ABZ2UW95_9CYAN</name>
<keyword evidence="2" id="KW-1185">Reference proteome</keyword>
<dbReference type="Gene3D" id="3.40.30.10">
    <property type="entry name" value="Glutaredoxin"/>
    <property type="match status" value="1"/>
</dbReference>
<dbReference type="RefSeq" id="WP_353930716.1">
    <property type="nucleotide sequence ID" value="NZ_CP150886.1"/>
</dbReference>
<dbReference type="CDD" id="cd03062">
    <property type="entry name" value="TRX_Fd_Sucrase"/>
    <property type="match status" value="1"/>
</dbReference>
<dbReference type="PIRSF" id="PIRSF035042">
    <property type="entry name" value="UCP035042_thirdx"/>
    <property type="match status" value="1"/>
</dbReference>
<evidence type="ECO:0000313" key="2">
    <source>
        <dbReference type="Proteomes" id="UP001483337"/>
    </source>
</evidence>
<reference evidence="1 2" key="1">
    <citation type="submission" date="2024-04" db="EMBL/GenBank/DDBJ databases">
        <title>Okeanomitos corallinicola gen. &amp; sp. nov. (Nostocales, Cyanobacteria), a new toxic marine heterocyst-forming cyanobacterium from a coral reef.</title>
        <authorList>
            <person name="Li H."/>
            <person name="Li R."/>
            <person name="Kang J."/>
            <person name="Hii K.S."/>
            <person name="Mohamed H.F."/>
            <person name="Xu X."/>
            <person name="Luo Z."/>
        </authorList>
    </citation>
    <scope>NUCLEOTIDE SEQUENCE [LARGE SCALE GENOMIC DNA]</scope>
    <source>
        <strain evidence="1 2">TIOX110</strain>
    </source>
</reference>
<dbReference type="SUPFAM" id="SSF52833">
    <property type="entry name" value="Thioredoxin-like"/>
    <property type="match status" value="1"/>
</dbReference>
<dbReference type="Proteomes" id="UP001483337">
    <property type="component" value="Chromosome"/>
</dbReference>
<protein>
    <submittedName>
        <fullName evidence="1">Sucrase ferredoxin</fullName>
    </submittedName>
</protein>
<evidence type="ECO:0000313" key="1">
    <source>
        <dbReference type="EMBL" id="WZB87805.1"/>
    </source>
</evidence>
<organism evidence="1 2">
    <name type="scientific">Okeanomitos corallinicola TIOX110</name>
    <dbReference type="NCBI Taxonomy" id="3133117"/>
    <lineage>
        <taxon>Bacteria</taxon>
        <taxon>Bacillati</taxon>
        <taxon>Cyanobacteriota</taxon>
        <taxon>Cyanophyceae</taxon>
        <taxon>Nostocales</taxon>
        <taxon>Aphanizomenonaceae</taxon>
        <taxon>Okeanomitos</taxon>
    </lineage>
</organism>
<proteinExistence type="predicted"/>
<dbReference type="EMBL" id="CP150886">
    <property type="protein sequence ID" value="WZB87805.1"/>
    <property type="molecule type" value="Genomic_DNA"/>
</dbReference>
<dbReference type="InterPro" id="IPR036249">
    <property type="entry name" value="Thioredoxin-like_sf"/>
</dbReference>
<accession>A0ABZ2UW95</accession>
<sequence length="327" mass="37561">MKNFFCSDYSRQVGEEIIGSATNYQTYILVECPTPWMTEAFNSKWVPKNLQKLAKEVHRSKQPIRFLLIANDESHKVQETTVLIYHKPEGLSNSYQKQEFKVPNIEKVAEVVEKWLSGEPPDYQIENNINRDILICTHGSYDQCCARYGNPFYFQAKNTISDLQFNHIRIWRSSHFGGHRFAPTAIDLPEARYYGKLDQDSFKSILTKTGDIQFLEKVYRGWGILPPALQVLEREIIFSQGWKWFENKVAGKILQQSLDNNTILAELSFETPAGAFYAYEAKLVKDAVKTQVLKSSCHATQECVVVKYAVASLGLVERRIPSYANSH</sequence>
<dbReference type="InterPro" id="IPR010350">
    <property type="entry name" value="Aim32/Apd1-like_bac"/>
</dbReference>
<dbReference type="PANTHER" id="PTHR31902">
    <property type="entry name" value="ACTIN PATCHES DISTAL PROTEIN 1"/>
    <property type="match status" value="1"/>
</dbReference>
<dbReference type="InterPro" id="IPR009737">
    <property type="entry name" value="Aim32/Apd1-like"/>
</dbReference>
<dbReference type="Pfam" id="PF06999">
    <property type="entry name" value="Suc_Fer-like"/>
    <property type="match status" value="1"/>
</dbReference>
<dbReference type="PANTHER" id="PTHR31902:SF22">
    <property type="entry name" value="SLL1203 PROTEIN"/>
    <property type="match status" value="1"/>
</dbReference>
<gene>
    <name evidence="1" type="ORF">WJM97_21005</name>
</gene>